<evidence type="ECO:0000313" key="2">
    <source>
        <dbReference type="EMBL" id="PIP17139.1"/>
    </source>
</evidence>
<sequence length="152" mass="18156">MKIKLFMKNHLKNKTSKKIIRHSVKGSLVKGYLEKKDRKGFELLLPRYKEVIGDSSGIYALYKDKKIYYVGITENLLWRVGRHTKDKHKNRWNKVSFFVIDKHRYSKDIETVILRISGPRGNGTRGKLEKHYELQDKLNKIRREMKDLLKRV</sequence>
<feature type="domain" description="GIY-YIG" evidence="1">
    <location>
        <begin position="57"/>
        <end position="109"/>
    </location>
</feature>
<dbReference type="AlphaFoldDB" id="A0A2G9YD16"/>
<dbReference type="InterPro" id="IPR000305">
    <property type="entry name" value="GIY-YIG_endonuc"/>
</dbReference>
<dbReference type="Pfam" id="PF01541">
    <property type="entry name" value="GIY-YIG"/>
    <property type="match status" value="1"/>
</dbReference>
<dbReference type="CDD" id="cd00719">
    <property type="entry name" value="GIY-YIG_SF"/>
    <property type="match status" value="1"/>
</dbReference>
<dbReference type="InterPro" id="IPR035901">
    <property type="entry name" value="GIY-YIG_endonuc_sf"/>
</dbReference>
<proteinExistence type="predicted"/>
<organism evidence="2 3">
    <name type="scientific">Candidatus Portnoybacteria bacterium CG23_combo_of_CG06-09_8_20_14_all_37_13</name>
    <dbReference type="NCBI Taxonomy" id="1974819"/>
    <lineage>
        <taxon>Bacteria</taxon>
        <taxon>Candidatus Portnoyibacteriota</taxon>
    </lineage>
</organism>
<dbReference type="SUPFAM" id="SSF82771">
    <property type="entry name" value="GIY-YIG endonuclease"/>
    <property type="match status" value="1"/>
</dbReference>
<name>A0A2G9YD16_9BACT</name>
<evidence type="ECO:0000259" key="1">
    <source>
        <dbReference type="Pfam" id="PF01541"/>
    </source>
</evidence>
<evidence type="ECO:0000313" key="3">
    <source>
        <dbReference type="Proteomes" id="UP000231480"/>
    </source>
</evidence>
<gene>
    <name evidence="2" type="ORF">COX44_01510</name>
</gene>
<dbReference type="EMBL" id="PCRH01000034">
    <property type="protein sequence ID" value="PIP17139.1"/>
    <property type="molecule type" value="Genomic_DNA"/>
</dbReference>
<reference evidence="2 3" key="1">
    <citation type="submission" date="2017-09" db="EMBL/GenBank/DDBJ databases">
        <title>Depth-based differentiation of microbial function through sediment-hosted aquifers and enrichment of novel symbionts in the deep terrestrial subsurface.</title>
        <authorList>
            <person name="Probst A.J."/>
            <person name="Ladd B."/>
            <person name="Jarett J.K."/>
            <person name="Geller-Mcgrath D.E."/>
            <person name="Sieber C.M."/>
            <person name="Emerson J.B."/>
            <person name="Anantharaman K."/>
            <person name="Thomas B.C."/>
            <person name="Malmstrom R."/>
            <person name="Stieglmeier M."/>
            <person name="Klingl A."/>
            <person name="Woyke T."/>
            <person name="Ryan C.M."/>
            <person name="Banfield J.F."/>
        </authorList>
    </citation>
    <scope>NUCLEOTIDE SEQUENCE [LARGE SCALE GENOMIC DNA]</scope>
    <source>
        <strain evidence="2">CG23_combo_of_CG06-09_8_20_14_all_37_13</strain>
    </source>
</reference>
<dbReference type="Proteomes" id="UP000231480">
    <property type="component" value="Unassembled WGS sequence"/>
</dbReference>
<protein>
    <recommendedName>
        <fullName evidence="1">GIY-YIG domain-containing protein</fullName>
    </recommendedName>
</protein>
<accession>A0A2G9YD16</accession>
<comment type="caution">
    <text evidence="2">The sequence shown here is derived from an EMBL/GenBank/DDBJ whole genome shotgun (WGS) entry which is preliminary data.</text>
</comment>